<comment type="caution">
    <text evidence="1">The sequence shown here is derived from an EMBL/GenBank/DDBJ whole genome shotgun (WGS) entry which is preliminary data.</text>
</comment>
<dbReference type="InterPro" id="IPR036237">
    <property type="entry name" value="Xyl_isomerase-like_sf"/>
</dbReference>
<organism evidence="1 2">
    <name type="scientific">Legionella santicrucis</name>
    <dbReference type="NCBI Taxonomy" id="45074"/>
    <lineage>
        <taxon>Bacteria</taxon>
        <taxon>Pseudomonadati</taxon>
        <taxon>Pseudomonadota</taxon>
        <taxon>Gammaproteobacteria</taxon>
        <taxon>Legionellales</taxon>
        <taxon>Legionellaceae</taxon>
        <taxon>Legionella</taxon>
    </lineage>
</organism>
<protein>
    <submittedName>
        <fullName evidence="1">Uncharacterized protein</fullName>
    </submittedName>
</protein>
<dbReference type="AlphaFoldDB" id="A0A0W0Y890"/>
<keyword evidence="2" id="KW-1185">Reference proteome</keyword>
<dbReference type="RefSeq" id="WP_058515475.1">
    <property type="nucleotide sequence ID" value="NZ_CAAAIH010000015.1"/>
</dbReference>
<name>A0A0W0Y890_9GAMM</name>
<gene>
    <name evidence="1" type="ORF">Lsan_3559</name>
</gene>
<dbReference type="OrthoDB" id="9763101at2"/>
<dbReference type="PANTHER" id="PTHR42194">
    <property type="entry name" value="UPF0276 PROTEIN HI_1600"/>
    <property type="match status" value="1"/>
</dbReference>
<dbReference type="SUPFAM" id="SSF51658">
    <property type="entry name" value="Xylose isomerase-like"/>
    <property type="match status" value="1"/>
</dbReference>
<dbReference type="InterPro" id="IPR007801">
    <property type="entry name" value="MbnB/TglH/ChrH"/>
</dbReference>
<dbReference type="NCBIfam" id="NF003818">
    <property type="entry name" value="PRK05409.1"/>
    <property type="match status" value="1"/>
</dbReference>
<dbReference type="PATRIC" id="fig|45074.5.peg.3827"/>
<dbReference type="EMBL" id="LNYU01000091">
    <property type="protein sequence ID" value="KTD53149.1"/>
    <property type="molecule type" value="Genomic_DNA"/>
</dbReference>
<proteinExistence type="predicted"/>
<dbReference type="Gene3D" id="3.20.20.150">
    <property type="entry name" value="Divalent-metal-dependent TIM barrel enzymes"/>
    <property type="match status" value="1"/>
</dbReference>
<sequence>MRINGDQIGIGLREPHYYQVLKEKPKIDWLEVHTENFMIHGGPLLDILFSIRELYPLSFHGVGLSLGSVQGICKNHLKRVKKLLSQFEPILLSDHLAWNNTGQFYLPDLLPIPYNEENLIAIANNIDTVQNYLQRTLLIENPSSYFEYRTSSYSEAEFLAELVKRTDVQILLDVNNLYVSCFNHNWDPYQYIQTLPQKAIKEIHLAGHSVHTQDNMNHLLLDTHDNSVCPEVWELYRYAIRYIGIVPSLLEWDRDIPDLEVLLNEAKKAAYYINDEANTERFC</sequence>
<dbReference type="Pfam" id="PF05114">
    <property type="entry name" value="MbnB_TglH_ChrH"/>
    <property type="match status" value="1"/>
</dbReference>
<evidence type="ECO:0000313" key="1">
    <source>
        <dbReference type="EMBL" id="KTD53149.1"/>
    </source>
</evidence>
<reference evidence="1 2" key="1">
    <citation type="submission" date="2015-11" db="EMBL/GenBank/DDBJ databases">
        <title>Genomic analysis of 38 Legionella species identifies large and diverse effector repertoires.</title>
        <authorList>
            <person name="Burstein D."/>
            <person name="Amaro F."/>
            <person name="Zusman T."/>
            <person name="Lifshitz Z."/>
            <person name="Cohen O."/>
            <person name="Gilbert J.A."/>
            <person name="Pupko T."/>
            <person name="Shuman H.A."/>
            <person name="Segal G."/>
        </authorList>
    </citation>
    <scope>NUCLEOTIDE SEQUENCE [LARGE SCALE GENOMIC DNA]</scope>
    <source>
        <strain evidence="1 2">SC-63-C7</strain>
    </source>
</reference>
<evidence type="ECO:0000313" key="2">
    <source>
        <dbReference type="Proteomes" id="UP000054703"/>
    </source>
</evidence>
<dbReference type="STRING" id="45074.Lsan_3559"/>
<dbReference type="PANTHER" id="PTHR42194:SF1">
    <property type="entry name" value="UPF0276 PROTEIN HI_1600"/>
    <property type="match status" value="1"/>
</dbReference>
<accession>A0A0W0Y890</accession>
<dbReference type="Proteomes" id="UP000054703">
    <property type="component" value="Unassembled WGS sequence"/>
</dbReference>